<evidence type="ECO:0000313" key="23">
    <source>
        <dbReference type="EMBL" id="KAJ7338504.1"/>
    </source>
</evidence>
<sequence length="277" mass="31431">MSEATAAETEKKHVPPPGLGGRSALPPSVSNEEEDDVPTIELFSPVPRGTMLEDILEVVNVNLFQREDEINKRGHHTDKYNNHRLIVRRGQSFHIQISFSRPYSPGKDQFWIEYLIGRYPQQNKGTYIRVPLVQELESGQWGAKITHSDGQFVGLNIMPAANCIVGKFRMYIAVLTPNGIFRTKRNPSTDTYILFNSWCPEDAVFLDDENERQEYVLNDLGVIYYGDPEHIRTRSWNYGQFEEGVLDACLYLMDRAQLALSGRGNPVKISRVGSAVV</sequence>
<evidence type="ECO:0000313" key="24">
    <source>
        <dbReference type="Proteomes" id="UP001142489"/>
    </source>
</evidence>
<comment type="function">
    <text evidence="16">Factor XIII is activated by thrombin and calcium ion to a transglutaminase that catalyzes the formation of gamma-glutamyl-epsilon-lysine cross-links between fibrin chains, thus stabilizing the fibrin clot. Also cross-link alpha-2-plasmin inhibitor, or fibronectin, to the alpha chains of fibrin.</text>
</comment>
<evidence type="ECO:0000256" key="17">
    <source>
        <dbReference type="ARBA" id="ARBA00064927"/>
    </source>
</evidence>
<comment type="caution">
    <text evidence="23">The sequence shown here is derived from an EMBL/GenBank/DDBJ whole genome shotgun (WGS) entry which is preliminary data.</text>
</comment>
<keyword evidence="13" id="KW-0012">Acyltransferase</keyword>
<evidence type="ECO:0000256" key="8">
    <source>
        <dbReference type="ARBA" id="ARBA00022696"/>
    </source>
</evidence>
<organism evidence="23 24">
    <name type="scientific">Phrynocephalus forsythii</name>
    <dbReference type="NCBI Taxonomy" id="171643"/>
    <lineage>
        <taxon>Eukaryota</taxon>
        <taxon>Metazoa</taxon>
        <taxon>Chordata</taxon>
        <taxon>Craniata</taxon>
        <taxon>Vertebrata</taxon>
        <taxon>Euteleostomi</taxon>
        <taxon>Lepidosauria</taxon>
        <taxon>Squamata</taxon>
        <taxon>Bifurcata</taxon>
        <taxon>Unidentata</taxon>
        <taxon>Episquamata</taxon>
        <taxon>Toxicofera</taxon>
        <taxon>Iguania</taxon>
        <taxon>Acrodonta</taxon>
        <taxon>Agamidae</taxon>
        <taxon>Agaminae</taxon>
        <taxon>Phrynocephalus</taxon>
    </lineage>
</organism>
<evidence type="ECO:0000256" key="21">
    <source>
        <dbReference type="SAM" id="MobiDB-lite"/>
    </source>
</evidence>
<keyword evidence="24" id="KW-1185">Reference proteome</keyword>
<evidence type="ECO:0000256" key="10">
    <source>
        <dbReference type="ARBA" id="ARBA00022990"/>
    </source>
</evidence>
<proteinExistence type="inferred from homology"/>
<evidence type="ECO:0000256" key="1">
    <source>
        <dbReference type="ARBA" id="ARBA00001913"/>
    </source>
</evidence>
<evidence type="ECO:0000256" key="9">
    <source>
        <dbReference type="ARBA" id="ARBA00022837"/>
    </source>
</evidence>
<comment type="subunit">
    <text evidence="17">Tetramer of two A chains (F13A1) and two B (F13B) chains.</text>
</comment>
<evidence type="ECO:0000256" key="12">
    <source>
        <dbReference type="ARBA" id="ARBA00023145"/>
    </source>
</evidence>
<evidence type="ECO:0000256" key="7">
    <source>
        <dbReference type="ARBA" id="ARBA00022679"/>
    </source>
</evidence>
<dbReference type="InterPro" id="IPR050779">
    <property type="entry name" value="Transglutaminase"/>
</dbReference>
<keyword evidence="10" id="KW-0007">Acetylation</keyword>
<accession>A0A9Q0Y1S6</accession>
<dbReference type="PANTHER" id="PTHR11590">
    <property type="entry name" value="PROTEIN-GLUTAMINE GAMMA-GLUTAMYLTRANSFERASE"/>
    <property type="match status" value="1"/>
</dbReference>
<evidence type="ECO:0000256" key="4">
    <source>
        <dbReference type="ARBA" id="ARBA00005968"/>
    </source>
</evidence>
<evidence type="ECO:0000256" key="15">
    <source>
        <dbReference type="ARBA" id="ARBA00051843"/>
    </source>
</evidence>
<evidence type="ECO:0000259" key="22">
    <source>
        <dbReference type="Pfam" id="PF00868"/>
    </source>
</evidence>
<evidence type="ECO:0000256" key="16">
    <source>
        <dbReference type="ARBA" id="ARBA00058277"/>
    </source>
</evidence>
<dbReference type="InterPro" id="IPR038765">
    <property type="entry name" value="Papain-like_cys_pep_sf"/>
</dbReference>
<dbReference type="GO" id="GO:0072378">
    <property type="term" value="P:blood coagulation, fibrin clot formation"/>
    <property type="evidence" value="ECO:0007669"/>
    <property type="project" value="TreeGrafter"/>
</dbReference>
<evidence type="ECO:0000256" key="6">
    <source>
        <dbReference type="ARBA" id="ARBA00022525"/>
    </source>
</evidence>
<comment type="similarity">
    <text evidence="4">Belongs to the transglutaminase superfamily. Transglutaminase family.</text>
</comment>
<evidence type="ECO:0000256" key="3">
    <source>
        <dbReference type="ARBA" id="ARBA00004613"/>
    </source>
</evidence>
<dbReference type="Gene3D" id="3.90.260.10">
    <property type="entry name" value="Transglutaminase-like"/>
    <property type="match status" value="1"/>
</dbReference>
<reference evidence="23" key="1">
    <citation type="journal article" date="2023" name="DNA Res.">
        <title>Chromosome-level genome assembly of Phrynocephalus forsythii using third-generation DNA sequencing and Hi-C analysis.</title>
        <authorList>
            <person name="Qi Y."/>
            <person name="Zhao W."/>
            <person name="Zhao Y."/>
            <person name="Niu C."/>
            <person name="Cao S."/>
            <person name="Zhang Y."/>
        </authorList>
    </citation>
    <scope>NUCLEOTIDE SEQUENCE</scope>
    <source>
        <tissue evidence="23">Muscle</tissue>
    </source>
</reference>
<dbReference type="InterPro" id="IPR001102">
    <property type="entry name" value="Transglutaminase_N"/>
</dbReference>
<dbReference type="PANTHER" id="PTHR11590:SF42">
    <property type="entry name" value="COAGULATION FACTOR XIII A CHAIN"/>
    <property type="match status" value="1"/>
</dbReference>
<feature type="region of interest" description="Disordered" evidence="21">
    <location>
        <begin position="1"/>
        <end position="37"/>
    </location>
</feature>
<evidence type="ECO:0000256" key="20">
    <source>
        <dbReference type="ARBA" id="ARBA00082760"/>
    </source>
</evidence>
<dbReference type="InterPro" id="IPR014756">
    <property type="entry name" value="Ig_E-set"/>
</dbReference>
<dbReference type="AlphaFoldDB" id="A0A9Q0Y1S6"/>
<keyword evidence="8" id="KW-0356">Hemostasis</keyword>
<dbReference type="EMBL" id="JAPFRF010000003">
    <property type="protein sequence ID" value="KAJ7338504.1"/>
    <property type="molecule type" value="Genomic_DNA"/>
</dbReference>
<keyword evidence="7" id="KW-0808">Transferase</keyword>
<gene>
    <name evidence="23" type="ORF">JRQ81_012406</name>
</gene>
<dbReference type="InterPro" id="IPR013783">
    <property type="entry name" value="Ig-like_fold"/>
</dbReference>
<dbReference type="GO" id="GO:0005737">
    <property type="term" value="C:cytoplasm"/>
    <property type="evidence" value="ECO:0007669"/>
    <property type="project" value="UniProtKB-SubCell"/>
</dbReference>
<evidence type="ECO:0000256" key="19">
    <source>
        <dbReference type="ARBA" id="ARBA00078127"/>
    </source>
</evidence>
<dbReference type="Pfam" id="PF00868">
    <property type="entry name" value="Transglut_N"/>
    <property type="match status" value="1"/>
</dbReference>
<dbReference type="Proteomes" id="UP001142489">
    <property type="component" value="Unassembled WGS sequence"/>
</dbReference>
<comment type="catalytic activity">
    <reaction evidence="15">
        <text>L-glutaminyl-[protein] + L-lysyl-[protein] = [protein]-L-lysyl-N(6)-5-L-glutamyl-[protein] + NH4(+)</text>
        <dbReference type="Rhea" id="RHEA:54816"/>
        <dbReference type="Rhea" id="RHEA-COMP:9752"/>
        <dbReference type="Rhea" id="RHEA-COMP:10207"/>
        <dbReference type="Rhea" id="RHEA-COMP:14005"/>
        <dbReference type="ChEBI" id="CHEBI:28938"/>
        <dbReference type="ChEBI" id="CHEBI:29969"/>
        <dbReference type="ChEBI" id="CHEBI:30011"/>
        <dbReference type="ChEBI" id="CHEBI:138370"/>
        <dbReference type="EC" id="2.3.2.13"/>
    </reaction>
</comment>
<evidence type="ECO:0000256" key="18">
    <source>
        <dbReference type="ARBA" id="ARBA00072805"/>
    </source>
</evidence>
<evidence type="ECO:0000256" key="11">
    <source>
        <dbReference type="ARBA" id="ARBA00023084"/>
    </source>
</evidence>
<dbReference type="GO" id="GO:0005576">
    <property type="term" value="C:extracellular region"/>
    <property type="evidence" value="ECO:0007669"/>
    <property type="project" value="UniProtKB-SubCell"/>
</dbReference>
<keyword evidence="5" id="KW-0963">Cytoplasm</keyword>
<dbReference type="SUPFAM" id="SSF81296">
    <property type="entry name" value="E set domains"/>
    <property type="match status" value="1"/>
</dbReference>
<dbReference type="SUPFAM" id="SSF54001">
    <property type="entry name" value="Cysteine proteinases"/>
    <property type="match status" value="1"/>
</dbReference>
<evidence type="ECO:0000256" key="13">
    <source>
        <dbReference type="ARBA" id="ARBA00023315"/>
    </source>
</evidence>
<protein>
    <recommendedName>
        <fullName evidence="18">Coagulation factor XIII A chain</fullName>
        <ecNumber evidence="14">2.3.2.13</ecNumber>
    </recommendedName>
    <alternativeName>
        <fullName evidence="19">Protein-glutamine gamma-glutamyltransferase A chain</fullName>
    </alternativeName>
    <alternativeName>
        <fullName evidence="20">Transglutaminase A chain</fullName>
    </alternativeName>
</protein>
<name>A0A9Q0Y1S6_9SAUR</name>
<comment type="subcellular location">
    <subcellularLocation>
        <location evidence="2">Cytoplasm</location>
    </subcellularLocation>
    <subcellularLocation>
        <location evidence="3">Secreted</location>
    </subcellularLocation>
</comment>
<feature type="domain" description="Transglutaminase N-terminal" evidence="22">
    <location>
        <begin position="68"/>
        <end position="174"/>
    </location>
</feature>
<evidence type="ECO:0000256" key="5">
    <source>
        <dbReference type="ARBA" id="ARBA00022490"/>
    </source>
</evidence>
<dbReference type="InterPro" id="IPR036985">
    <property type="entry name" value="Transglutaminase-like_sf"/>
</dbReference>
<keyword evidence="11" id="KW-0094">Blood coagulation</keyword>
<keyword evidence="9" id="KW-0106">Calcium</keyword>
<dbReference type="Gene3D" id="2.60.40.10">
    <property type="entry name" value="Immunoglobulins"/>
    <property type="match status" value="1"/>
</dbReference>
<keyword evidence="12" id="KW-0865">Zymogen</keyword>
<dbReference type="FunFam" id="2.60.40.10:FF:000978">
    <property type="entry name" value="coagulation factor XIII A chain"/>
    <property type="match status" value="1"/>
</dbReference>
<evidence type="ECO:0000256" key="2">
    <source>
        <dbReference type="ARBA" id="ARBA00004496"/>
    </source>
</evidence>
<dbReference type="OrthoDB" id="437511at2759"/>
<comment type="cofactor">
    <cofactor evidence="1">
        <name>Ca(2+)</name>
        <dbReference type="ChEBI" id="CHEBI:29108"/>
    </cofactor>
</comment>
<dbReference type="EC" id="2.3.2.13" evidence="14"/>
<dbReference type="GO" id="GO:0003810">
    <property type="term" value="F:protein-glutamine gamma-glutamyltransferase activity"/>
    <property type="evidence" value="ECO:0007669"/>
    <property type="project" value="UniProtKB-EC"/>
</dbReference>
<keyword evidence="6" id="KW-0964">Secreted</keyword>
<evidence type="ECO:0000256" key="14">
    <source>
        <dbReference type="ARBA" id="ARBA00024222"/>
    </source>
</evidence>